<feature type="repeat" description="ANK" evidence="4">
    <location>
        <begin position="211"/>
        <end position="243"/>
    </location>
</feature>
<gene>
    <name evidence="6" type="primary">ANK3</name>
    <name evidence="6" type="ORF">BLAG_LOCUS25079</name>
</gene>
<dbReference type="InterPro" id="IPR002110">
    <property type="entry name" value="Ankyrin_rpt"/>
</dbReference>
<dbReference type="Pfam" id="PF00023">
    <property type="entry name" value="Ank"/>
    <property type="match status" value="1"/>
</dbReference>
<dbReference type="GO" id="GO:0005737">
    <property type="term" value="C:cytoplasm"/>
    <property type="evidence" value="ECO:0007669"/>
    <property type="project" value="TreeGrafter"/>
</dbReference>
<sequence length="450" mass="48602">MNVTDLFSAASNGDCNKIRSLLDEGMDVGAKDGDGFTALHHATKAGHCPAMELLLDRGADIDVDGRHGREPGKTGLTALHLAAMNSDCAAIALLLDRGANLEPRNMYYQTALHFAASRGDCDHVGLLLEWSMGCGTLEVRRQLSAGLQQSSLSTEGGRCDAIALLLDRGADIAALDDSGNTPLHYAAMEGNNKAILLLLDRGADLYKENEFGHFLLHMAAFGGHNNTVNLLLDRGMDVNITIDHASTALHIAAQYGHHETFRLLCSRGADLGIKDESDLGEMTPLLEAAENGHCNVIDVALTFGATLAERDCVGNTALHLAVQYGRLDTVTHLLSLPGAQVNARGSQGETALHEVVKRTRCHQVEMTEALLMAGADCSIKDVDDQTPSDLAPKGTDIHKSLLYHQKHYPNLKRSCRAKILSILGKTRQEEICQFGIPQELKDFLLFKSIN</sequence>
<dbReference type="InterPro" id="IPR036770">
    <property type="entry name" value="Ankyrin_rpt-contain_sf"/>
</dbReference>
<evidence type="ECO:0000256" key="3">
    <source>
        <dbReference type="ARBA" id="ARBA00023043"/>
    </source>
</evidence>
<dbReference type="PANTHER" id="PTHR24198:SF165">
    <property type="entry name" value="ANKYRIN REPEAT-CONTAINING PROTEIN-RELATED"/>
    <property type="match status" value="1"/>
</dbReference>
<evidence type="ECO:0000313" key="7">
    <source>
        <dbReference type="Proteomes" id="UP000838412"/>
    </source>
</evidence>
<keyword evidence="2" id="KW-0677">Repeat</keyword>
<dbReference type="PROSITE" id="PS50088">
    <property type="entry name" value="ANK_REPEAT"/>
    <property type="match status" value="7"/>
</dbReference>
<dbReference type="SUPFAM" id="SSF48403">
    <property type="entry name" value="Ankyrin repeat"/>
    <property type="match status" value="1"/>
</dbReference>
<keyword evidence="3 4" id="KW-0040">ANK repeat</keyword>
<dbReference type="InterPro" id="IPR001496">
    <property type="entry name" value="SOCS_box"/>
</dbReference>
<feature type="repeat" description="ANK" evidence="4">
    <location>
        <begin position="313"/>
        <end position="346"/>
    </location>
</feature>
<accession>A0A8K0F3C9</accession>
<name>A0A8K0F3C9_BRALA</name>
<evidence type="ECO:0000256" key="1">
    <source>
        <dbReference type="ARBA" id="ARBA00004906"/>
    </source>
</evidence>
<dbReference type="UniPathway" id="UPA00143"/>
<reference evidence="6" key="1">
    <citation type="submission" date="2022-01" db="EMBL/GenBank/DDBJ databases">
        <authorList>
            <person name="Braso-Vives M."/>
        </authorList>
    </citation>
    <scope>NUCLEOTIDE SEQUENCE</scope>
</reference>
<dbReference type="Gene3D" id="1.25.40.20">
    <property type="entry name" value="Ankyrin repeat-containing domain"/>
    <property type="match status" value="5"/>
</dbReference>
<dbReference type="CDD" id="cd03716">
    <property type="entry name" value="SOCS_ASB_like"/>
    <property type="match status" value="1"/>
</dbReference>
<feature type="repeat" description="ANK" evidence="4">
    <location>
        <begin position="244"/>
        <end position="276"/>
    </location>
</feature>
<evidence type="ECO:0000256" key="2">
    <source>
        <dbReference type="ARBA" id="ARBA00022737"/>
    </source>
</evidence>
<dbReference type="PRINTS" id="PR01415">
    <property type="entry name" value="ANKYRIN"/>
</dbReference>
<feature type="domain" description="SOCS box" evidence="5">
    <location>
        <begin position="408"/>
        <end position="447"/>
    </location>
</feature>
<dbReference type="PROSITE" id="PS50297">
    <property type="entry name" value="ANK_REP_REGION"/>
    <property type="match status" value="6"/>
</dbReference>
<feature type="repeat" description="ANK" evidence="4">
    <location>
        <begin position="347"/>
        <end position="382"/>
    </location>
</feature>
<comment type="pathway">
    <text evidence="1">Protein modification; protein ubiquitination.</text>
</comment>
<dbReference type="Gene3D" id="1.10.750.20">
    <property type="entry name" value="SOCS box"/>
    <property type="match status" value="1"/>
</dbReference>
<dbReference type="AlphaFoldDB" id="A0A8K0F3C9"/>
<dbReference type="Pfam" id="PF13637">
    <property type="entry name" value="Ank_4"/>
    <property type="match status" value="1"/>
</dbReference>
<feature type="repeat" description="ANK" evidence="4">
    <location>
        <begin position="74"/>
        <end position="106"/>
    </location>
</feature>
<keyword evidence="7" id="KW-1185">Reference proteome</keyword>
<dbReference type="EMBL" id="OV696694">
    <property type="protein sequence ID" value="CAH1273881.1"/>
    <property type="molecule type" value="Genomic_DNA"/>
</dbReference>
<evidence type="ECO:0000259" key="5">
    <source>
        <dbReference type="SMART" id="SM00969"/>
    </source>
</evidence>
<dbReference type="SMART" id="SM00969">
    <property type="entry name" value="SOCS_box"/>
    <property type="match status" value="1"/>
</dbReference>
<feature type="repeat" description="ANK" evidence="4">
    <location>
        <begin position="34"/>
        <end position="66"/>
    </location>
</feature>
<dbReference type="Pfam" id="PF12796">
    <property type="entry name" value="Ank_2"/>
    <property type="match status" value="4"/>
</dbReference>
<proteinExistence type="predicted"/>
<dbReference type="GO" id="GO:0016567">
    <property type="term" value="P:protein ubiquitination"/>
    <property type="evidence" value="ECO:0007669"/>
    <property type="project" value="UniProtKB-UniPathway"/>
</dbReference>
<dbReference type="SMART" id="SM00248">
    <property type="entry name" value="ANK"/>
    <property type="match status" value="10"/>
</dbReference>
<dbReference type="Proteomes" id="UP000838412">
    <property type="component" value="Chromosome 9"/>
</dbReference>
<dbReference type="OrthoDB" id="426293at2759"/>
<dbReference type="PANTHER" id="PTHR24198">
    <property type="entry name" value="ANKYRIN REPEAT AND PROTEIN KINASE DOMAIN-CONTAINING PROTEIN"/>
    <property type="match status" value="1"/>
</dbReference>
<feature type="repeat" description="ANK" evidence="4">
    <location>
        <begin position="178"/>
        <end position="210"/>
    </location>
</feature>
<evidence type="ECO:0000313" key="6">
    <source>
        <dbReference type="EMBL" id="CAH1273881.1"/>
    </source>
</evidence>
<protein>
    <submittedName>
        <fullName evidence="6">ANK3 protein</fullName>
    </submittedName>
</protein>
<evidence type="ECO:0000256" key="4">
    <source>
        <dbReference type="PROSITE-ProRule" id="PRU00023"/>
    </source>
</evidence>
<organism evidence="6 7">
    <name type="scientific">Branchiostoma lanceolatum</name>
    <name type="common">Common lancelet</name>
    <name type="synonym">Amphioxus lanceolatum</name>
    <dbReference type="NCBI Taxonomy" id="7740"/>
    <lineage>
        <taxon>Eukaryota</taxon>
        <taxon>Metazoa</taxon>
        <taxon>Chordata</taxon>
        <taxon>Cephalochordata</taxon>
        <taxon>Leptocardii</taxon>
        <taxon>Amphioxiformes</taxon>
        <taxon>Branchiostomatidae</taxon>
        <taxon>Branchiostoma</taxon>
    </lineage>
</organism>
<dbReference type="Pfam" id="PF07525">
    <property type="entry name" value="SOCS_box"/>
    <property type="match status" value="1"/>
</dbReference>